<reference evidence="1" key="2">
    <citation type="submission" date="2025-08" db="UniProtKB">
        <authorList>
            <consortium name="Ensembl"/>
        </authorList>
    </citation>
    <scope>IDENTIFICATION</scope>
</reference>
<evidence type="ECO:0000313" key="1">
    <source>
        <dbReference type="Ensembl" id="ENSSMAP00000008898.2"/>
    </source>
</evidence>
<name>A0A8D2ZWV8_SCOMX</name>
<organism evidence="1 2">
    <name type="scientific">Scophthalmus maximus</name>
    <name type="common">Turbot</name>
    <name type="synonym">Psetta maxima</name>
    <dbReference type="NCBI Taxonomy" id="52904"/>
    <lineage>
        <taxon>Eukaryota</taxon>
        <taxon>Metazoa</taxon>
        <taxon>Chordata</taxon>
        <taxon>Craniata</taxon>
        <taxon>Vertebrata</taxon>
        <taxon>Euteleostomi</taxon>
        <taxon>Actinopterygii</taxon>
        <taxon>Neopterygii</taxon>
        <taxon>Teleostei</taxon>
        <taxon>Neoteleostei</taxon>
        <taxon>Acanthomorphata</taxon>
        <taxon>Carangaria</taxon>
        <taxon>Pleuronectiformes</taxon>
        <taxon>Pleuronectoidei</taxon>
        <taxon>Scophthalmidae</taxon>
        <taxon>Scophthalmus</taxon>
    </lineage>
</organism>
<dbReference type="Ensembl" id="ENSSMAT00000009008.2">
    <property type="protein sequence ID" value="ENSSMAP00000008898.2"/>
    <property type="gene ID" value="ENSSMAG00000005498.2"/>
</dbReference>
<evidence type="ECO:0000313" key="2">
    <source>
        <dbReference type="Proteomes" id="UP000694558"/>
    </source>
</evidence>
<dbReference type="AlphaFoldDB" id="A0A8D2ZWV8"/>
<reference evidence="1" key="1">
    <citation type="submission" date="2023-05" db="EMBL/GenBank/DDBJ databases">
        <title>High-quality long-read genome of Scophthalmus maximus.</title>
        <authorList>
            <person name="Lien S."/>
            <person name="Martinez P."/>
        </authorList>
    </citation>
    <scope>NUCLEOTIDE SEQUENCE [LARGE SCALE GENOMIC DNA]</scope>
</reference>
<proteinExistence type="predicted"/>
<dbReference type="Proteomes" id="UP000694558">
    <property type="component" value="Chromosome 17"/>
</dbReference>
<protein>
    <submittedName>
        <fullName evidence="1">Uncharacterized protein</fullName>
    </submittedName>
</protein>
<accession>A0A8D2ZWV8</accession>
<sequence length="62" mass="7287">GAIPPRPMCSFQRSGRQMNTEATRINIFISTMDQLIVWWERRRSLCQIQRELSPCCCSEKLL</sequence>